<keyword evidence="3 7" id="KW-0812">Transmembrane</keyword>
<name>A0A8C4ZG41_GADMO</name>
<keyword evidence="6" id="KW-0325">Glycoprotein</keyword>
<dbReference type="InterPro" id="IPR051697">
    <property type="entry name" value="Patched_domain-protein"/>
</dbReference>
<dbReference type="Proteomes" id="UP000694546">
    <property type="component" value="Chromosome 8"/>
</dbReference>
<feature type="transmembrane region" description="Helical" evidence="7">
    <location>
        <begin position="325"/>
        <end position="346"/>
    </location>
</feature>
<dbReference type="GO" id="GO:0097225">
    <property type="term" value="C:sperm midpiece"/>
    <property type="evidence" value="ECO:0007669"/>
    <property type="project" value="UniProtKB-ARBA"/>
</dbReference>
<evidence type="ECO:0000313" key="10">
    <source>
        <dbReference type="Proteomes" id="UP000694546"/>
    </source>
</evidence>
<feature type="domain" description="SSD" evidence="8">
    <location>
        <begin position="268"/>
        <end position="425"/>
    </location>
</feature>
<comment type="similarity">
    <text evidence="2">Belongs to the patched family.</text>
</comment>
<feature type="transmembrane region" description="Helical" evidence="7">
    <location>
        <begin position="297"/>
        <end position="319"/>
    </location>
</feature>
<dbReference type="Gene3D" id="1.20.1640.10">
    <property type="entry name" value="Multidrug efflux transporter AcrB transmembrane domain"/>
    <property type="match status" value="2"/>
</dbReference>
<feature type="transmembrane region" description="Helical" evidence="7">
    <location>
        <begin position="780"/>
        <end position="803"/>
    </location>
</feature>
<feature type="transmembrane region" description="Helical" evidence="7">
    <location>
        <begin position="268"/>
        <end position="290"/>
    </location>
</feature>
<dbReference type="PROSITE" id="PS50156">
    <property type="entry name" value="SSD"/>
    <property type="match status" value="1"/>
</dbReference>
<dbReference type="AlphaFoldDB" id="A0A8C4ZG41"/>
<evidence type="ECO:0000313" key="9">
    <source>
        <dbReference type="Ensembl" id="ENSGMOP00000012538.2"/>
    </source>
</evidence>
<accession>A0A8C4ZG41</accession>
<organism evidence="9 10">
    <name type="scientific">Gadus morhua</name>
    <name type="common">Atlantic cod</name>
    <dbReference type="NCBI Taxonomy" id="8049"/>
    <lineage>
        <taxon>Eukaryota</taxon>
        <taxon>Metazoa</taxon>
        <taxon>Chordata</taxon>
        <taxon>Craniata</taxon>
        <taxon>Vertebrata</taxon>
        <taxon>Euteleostomi</taxon>
        <taxon>Actinopterygii</taxon>
        <taxon>Neopterygii</taxon>
        <taxon>Teleostei</taxon>
        <taxon>Neoteleostei</taxon>
        <taxon>Acanthomorphata</taxon>
        <taxon>Zeiogadaria</taxon>
        <taxon>Gadariae</taxon>
        <taxon>Gadiformes</taxon>
        <taxon>Gadoidei</taxon>
        <taxon>Gadidae</taxon>
        <taxon>Gadus</taxon>
    </lineage>
</organism>
<gene>
    <name evidence="9" type="primary">PTCHD3</name>
    <name evidence="9" type="synonym">LOC115549252</name>
</gene>
<dbReference type="PANTHER" id="PTHR10796:SF60">
    <property type="entry name" value="PATCHED DOMAIN-CONTAINING PROTEIN 3"/>
    <property type="match status" value="1"/>
</dbReference>
<evidence type="ECO:0000256" key="5">
    <source>
        <dbReference type="ARBA" id="ARBA00023136"/>
    </source>
</evidence>
<dbReference type="GeneTree" id="ENSGT00940000158727"/>
<dbReference type="PANTHER" id="PTHR10796">
    <property type="entry name" value="PATCHED-RELATED"/>
    <property type="match status" value="1"/>
</dbReference>
<dbReference type="Pfam" id="PF02460">
    <property type="entry name" value="Patched"/>
    <property type="match status" value="1"/>
</dbReference>
<evidence type="ECO:0000256" key="7">
    <source>
        <dbReference type="SAM" id="Phobius"/>
    </source>
</evidence>
<reference evidence="9" key="1">
    <citation type="submission" date="2025-08" db="UniProtKB">
        <authorList>
            <consortium name="Ensembl"/>
        </authorList>
    </citation>
    <scope>IDENTIFICATION</scope>
</reference>
<feature type="transmembrane region" description="Helical" evidence="7">
    <location>
        <begin position="708"/>
        <end position="731"/>
    </location>
</feature>
<evidence type="ECO:0000256" key="6">
    <source>
        <dbReference type="ARBA" id="ARBA00023180"/>
    </source>
</evidence>
<evidence type="ECO:0000256" key="4">
    <source>
        <dbReference type="ARBA" id="ARBA00022989"/>
    </source>
</evidence>
<reference evidence="9" key="2">
    <citation type="submission" date="2025-09" db="UniProtKB">
        <authorList>
            <consortium name="Ensembl"/>
        </authorList>
    </citation>
    <scope>IDENTIFICATION</scope>
</reference>
<dbReference type="Ensembl" id="ENSGMOT00000012868.2">
    <property type="protein sequence ID" value="ENSGMOP00000012538.2"/>
    <property type="gene ID" value="ENSGMOG00000011718.2"/>
</dbReference>
<evidence type="ECO:0000256" key="2">
    <source>
        <dbReference type="ARBA" id="ARBA00005585"/>
    </source>
</evidence>
<protein>
    <submittedName>
        <fullName evidence="9">Patched domain-containing protein 3-like</fullName>
    </submittedName>
</protein>
<comment type="subcellular location">
    <subcellularLocation>
        <location evidence="1">Membrane</location>
        <topology evidence="1">Multi-pass membrane protein</topology>
    </subcellularLocation>
</comment>
<feature type="transmembrane region" description="Helical" evidence="7">
    <location>
        <begin position="684"/>
        <end position="701"/>
    </location>
</feature>
<dbReference type="InterPro" id="IPR003392">
    <property type="entry name" value="PTHD_SSD"/>
</dbReference>
<dbReference type="InterPro" id="IPR000731">
    <property type="entry name" value="SSD"/>
</dbReference>
<proteinExistence type="inferred from homology"/>
<feature type="transmembrane region" description="Helical" evidence="7">
    <location>
        <begin position="737"/>
        <end position="759"/>
    </location>
</feature>
<feature type="transmembrane region" description="Helical" evidence="7">
    <location>
        <begin position="809"/>
        <end position="832"/>
    </location>
</feature>
<feature type="transmembrane region" description="Helical" evidence="7">
    <location>
        <begin position="400"/>
        <end position="425"/>
    </location>
</feature>
<feature type="transmembrane region" description="Helical" evidence="7">
    <location>
        <begin position="367"/>
        <end position="388"/>
    </location>
</feature>
<evidence type="ECO:0000259" key="8">
    <source>
        <dbReference type="PROSITE" id="PS50156"/>
    </source>
</evidence>
<keyword evidence="4 7" id="KW-1133">Transmembrane helix</keyword>
<keyword evidence="10" id="KW-1185">Reference proteome</keyword>
<evidence type="ECO:0000256" key="3">
    <source>
        <dbReference type="ARBA" id="ARBA00022692"/>
    </source>
</evidence>
<sequence length="838" mass="93590">KFLLFFLMARCYTDCLERPLRIFFCALGRLIGSHPWWFLTAPLMLSAGLGSGFYLVQNRLSNDIEEQFTPVSGAAKTERRYIQDTFPEDGSMFSSLRLSTAGTYGTFIVTHERDILTAESLQEILDLDVHVRNMSVEMDNQTFQYADLCAQVARGACYSNDILKILNYNARNLELINLTFPWYDGRFGRVPLYTSIGSVSLNKGNRVVQSAEAIQLSYFLLGDNKMVSDRWLKDFMALMSNTSMKKIKVSHTTSMSMQWEFEKTPASIVQLFSITYAITILFTVLCCWRLDNVRSKIWVGGVGVLSTGLAVLSSFGMLLFLGCPFVMTVASCPFMILGIGIDDMFIMVSCWQRTRVMDSPPDRLASTYGMAAVSITITSLTDALAFFMGCCSPLGSVRFFSLYAGAAVVFCYLYNITFLGAFLALNGQREAENRHWLICSKIPEELPPGRSGAFGVCCVGGSYDRATGKEADPVSRFFEKFYGPFVTQAWTKGLVSMVYVGYLAGGIYGCSTLEEGLDVSHLALDDSYIIRYYNNQRQHFSEYGQNVMVAVKQPFPYWSQEAQKMLCFVDFENLSYVNSTSAWFLSFKLYANETNLNVSSKEAFLSHLPNFLKLNPIFRQDLNYSMDEIHASRFFVQTLNTATKKETLLGLRRAAEHCMVELLVYHPAFIYYDQYAIITDHTVKTVLVAVAMMLLVSLILIPNPVCCLWVTFAVCSVLVGVAGFMALWGVSLDSISAINLVICIGFSVDFSTHISYSFVCSAKCAPNDKAVEALAQSGGPVLQGALSTILGVLVLSASGSYIFRTFFKVMFLVIVFGLLHGLLFIPVFLTFFTACRKL</sequence>
<evidence type="ECO:0000256" key="1">
    <source>
        <dbReference type="ARBA" id="ARBA00004141"/>
    </source>
</evidence>
<dbReference type="GO" id="GO:0016020">
    <property type="term" value="C:membrane"/>
    <property type="evidence" value="ECO:0007669"/>
    <property type="project" value="InterPro"/>
</dbReference>
<keyword evidence="5 7" id="KW-0472">Membrane</keyword>
<dbReference type="OMA" id="GLHPWWF"/>
<dbReference type="SUPFAM" id="SSF82866">
    <property type="entry name" value="Multidrug efflux transporter AcrB transmembrane domain"/>
    <property type="match status" value="2"/>
</dbReference>